<protein>
    <submittedName>
        <fullName evidence="1">Uncharacterized protein</fullName>
    </submittedName>
</protein>
<reference evidence="1 2" key="1">
    <citation type="journal article" date="2014" name="Genome Biol. Evol.">
        <title>The genome of the myxosporean Thelohanellus kitauei shows adaptations to nutrient acquisition within its fish host.</title>
        <authorList>
            <person name="Yang Y."/>
            <person name="Xiong J."/>
            <person name="Zhou Z."/>
            <person name="Huo F."/>
            <person name="Miao W."/>
            <person name="Ran C."/>
            <person name="Liu Y."/>
            <person name="Zhang J."/>
            <person name="Feng J."/>
            <person name="Wang M."/>
            <person name="Wang M."/>
            <person name="Wang L."/>
            <person name="Yao B."/>
        </authorList>
    </citation>
    <scope>NUCLEOTIDE SEQUENCE [LARGE SCALE GENOMIC DNA]</scope>
    <source>
        <strain evidence="1">Wuqing</strain>
    </source>
</reference>
<organism evidence="1 2">
    <name type="scientific">Thelohanellus kitauei</name>
    <name type="common">Myxosporean</name>
    <dbReference type="NCBI Taxonomy" id="669202"/>
    <lineage>
        <taxon>Eukaryota</taxon>
        <taxon>Metazoa</taxon>
        <taxon>Cnidaria</taxon>
        <taxon>Myxozoa</taxon>
        <taxon>Myxosporea</taxon>
        <taxon>Bivalvulida</taxon>
        <taxon>Platysporina</taxon>
        <taxon>Myxobolidae</taxon>
        <taxon>Thelohanellus</taxon>
    </lineage>
</organism>
<gene>
    <name evidence="1" type="ORF">RF11_13900</name>
</gene>
<evidence type="ECO:0000313" key="1">
    <source>
        <dbReference type="EMBL" id="KII60927.1"/>
    </source>
</evidence>
<dbReference type="AlphaFoldDB" id="A0A0C2IVP7"/>
<dbReference type="EMBL" id="JWZT01005390">
    <property type="protein sequence ID" value="KII60927.1"/>
    <property type="molecule type" value="Genomic_DNA"/>
</dbReference>
<keyword evidence="2" id="KW-1185">Reference proteome</keyword>
<evidence type="ECO:0000313" key="2">
    <source>
        <dbReference type="Proteomes" id="UP000031668"/>
    </source>
</evidence>
<proteinExistence type="predicted"/>
<sequence length="146" mass="16903">MSYSLVVGFVAYILVTKYNPDKFNDDRLGNSSILSDMDCNTVVELATIMHNDPSVSQYLYEPYLKNFNSWNFNYLDFGNTFSPDNESGYQTFSAHHPLIMPRGNGGVNQNPYDYIDCFNTQNNELIDESDINNYYMTDDPNYEYLN</sequence>
<name>A0A0C2IVP7_THEKT</name>
<dbReference type="Proteomes" id="UP000031668">
    <property type="component" value="Unassembled WGS sequence"/>
</dbReference>
<accession>A0A0C2IVP7</accession>
<comment type="caution">
    <text evidence="1">The sequence shown here is derived from an EMBL/GenBank/DDBJ whole genome shotgun (WGS) entry which is preliminary data.</text>
</comment>